<evidence type="ECO:0000256" key="1">
    <source>
        <dbReference type="ARBA" id="ARBA00022485"/>
    </source>
</evidence>
<reference evidence="2 3" key="1">
    <citation type="submission" date="2013-09" db="EMBL/GenBank/DDBJ databases">
        <authorList>
            <person name="Durkin A.S."/>
            <person name="Haft D.R."/>
            <person name="McCorrison J."/>
            <person name="Torralba M."/>
            <person name="Gillis M."/>
            <person name="Haft D.H."/>
            <person name="Methe B."/>
            <person name="Sutton G."/>
            <person name="Nelson K.E."/>
        </authorList>
    </citation>
    <scope>NUCLEOTIDE SEQUENCE [LARGE SCALE GENOMIC DNA]</scope>
    <source>
        <strain evidence="2 3">BV3C16-1</strain>
    </source>
</reference>
<sequence length="275" mass="31924">MTAEEIVRKAHELGYLTCGIIPVSDMAGYDEKLSERIAYFPETEKKYEELRSFADPAKQYPWAKSVIICAYWYGKYKIPSELKTHYAKYYLVDSRTNRDSEGYQLTDAFLSYLEGTGLRVATKRKFGITALRWAAMKAGIGLIRRNNFFYTEKGSWQYLEAFLVDESLEYREKCTLKPCPDKCNLCVKACPTESLIKPYMMSRNTCVSCLTTWDGWDMPYEPRREKIGGWVYGCDVCQEVCPYNHNKWSEEEEFPGFSDMAAHLTLSELVQSDYE</sequence>
<dbReference type="PANTHER" id="PTHR30002:SF4">
    <property type="entry name" value="EPOXYQUEUOSINE REDUCTASE"/>
    <property type="match status" value="1"/>
</dbReference>
<dbReference type="PATRIC" id="fig|1111454.3.peg.1091"/>
<dbReference type="STRING" id="1111454.HMPREF1250_0896"/>
<name>U7UMB7_9FIRM</name>
<keyword evidence="1" id="KW-0408">Iron</keyword>
<dbReference type="AlphaFoldDB" id="U7UMB7"/>
<dbReference type="RefSeq" id="WP_023053611.1">
    <property type="nucleotide sequence ID" value="NZ_AWXA01000028.1"/>
</dbReference>
<dbReference type="GO" id="GO:0052693">
    <property type="term" value="F:epoxyqueuosine reductase activity"/>
    <property type="evidence" value="ECO:0007669"/>
    <property type="project" value="TreeGrafter"/>
</dbReference>
<comment type="caution">
    <text evidence="2">The sequence shown here is derived from an EMBL/GenBank/DDBJ whole genome shotgun (WGS) entry which is preliminary data.</text>
</comment>
<dbReference type="InterPro" id="IPR004453">
    <property type="entry name" value="QueG"/>
</dbReference>
<keyword evidence="1" id="KW-0411">Iron-sulfur</keyword>
<keyword evidence="1" id="KW-0004">4Fe-4S</keyword>
<accession>U7UMB7</accession>
<keyword evidence="3" id="KW-1185">Reference proteome</keyword>
<dbReference type="GO" id="GO:0051539">
    <property type="term" value="F:4 iron, 4 sulfur cluster binding"/>
    <property type="evidence" value="ECO:0007669"/>
    <property type="project" value="UniProtKB-KW"/>
</dbReference>
<dbReference type="SUPFAM" id="SSF46548">
    <property type="entry name" value="alpha-helical ferredoxin"/>
    <property type="match status" value="1"/>
</dbReference>
<proteinExistence type="predicted"/>
<organism evidence="2 3">
    <name type="scientific">Megasphaera vaginalis</name>
    <name type="common">ex Srinivasan et al. 2021</name>
    <dbReference type="NCBI Taxonomy" id="1111454"/>
    <lineage>
        <taxon>Bacteria</taxon>
        <taxon>Bacillati</taxon>
        <taxon>Bacillota</taxon>
        <taxon>Negativicutes</taxon>
        <taxon>Veillonellales</taxon>
        <taxon>Veillonellaceae</taxon>
        <taxon>Megasphaera</taxon>
    </lineage>
</organism>
<dbReference type="Proteomes" id="UP000017090">
    <property type="component" value="Unassembled WGS sequence"/>
</dbReference>
<dbReference type="GO" id="GO:0008616">
    <property type="term" value="P:tRNA queuosine(34) biosynthetic process"/>
    <property type="evidence" value="ECO:0007669"/>
    <property type="project" value="InterPro"/>
</dbReference>
<dbReference type="eggNOG" id="COG1600">
    <property type="taxonomic scope" value="Bacteria"/>
</dbReference>
<protein>
    <submittedName>
        <fullName evidence="2">4Fe-4S double cluster-binding domain protein</fullName>
    </submittedName>
</protein>
<keyword evidence="1" id="KW-0479">Metal-binding</keyword>
<dbReference type="EMBL" id="AWXA01000028">
    <property type="protein sequence ID" value="ERT60039.1"/>
    <property type="molecule type" value="Genomic_DNA"/>
</dbReference>
<gene>
    <name evidence="2" type="ORF">HMPREF1250_0896</name>
</gene>
<evidence type="ECO:0000313" key="3">
    <source>
        <dbReference type="Proteomes" id="UP000017090"/>
    </source>
</evidence>
<dbReference type="Pfam" id="PF13484">
    <property type="entry name" value="Fer4_16"/>
    <property type="match status" value="1"/>
</dbReference>
<dbReference type="PANTHER" id="PTHR30002">
    <property type="entry name" value="EPOXYQUEUOSINE REDUCTASE"/>
    <property type="match status" value="1"/>
</dbReference>
<evidence type="ECO:0000313" key="2">
    <source>
        <dbReference type="EMBL" id="ERT60039.1"/>
    </source>
</evidence>